<protein>
    <submittedName>
        <fullName evidence="1">Uncharacterized protein</fullName>
    </submittedName>
</protein>
<evidence type="ECO:0000313" key="2">
    <source>
        <dbReference type="Proteomes" id="UP000616769"/>
    </source>
</evidence>
<dbReference type="VEuPathDB" id="VectorBase:SSCA009292"/>
<organism evidence="1 2">
    <name type="scientific">Sarcoptes scabiei</name>
    <name type="common">Itch mite</name>
    <name type="synonym">Acarus scabiei</name>
    <dbReference type="NCBI Taxonomy" id="52283"/>
    <lineage>
        <taxon>Eukaryota</taxon>
        <taxon>Metazoa</taxon>
        <taxon>Ecdysozoa</taxon>
        <taxon>Arthropoda</taxon>
        <taxon>Chelicerata</taxon>
        <taxon>Arachnida</taxon>
        <taxon>Acari</taxon>
        <taxon>Acariformes</taxon>
        <taxon>Sarcoptiformes</taxon>
        <taxon>Astigmata</taxon>
        <taxon>Psoroptidia</taxon>
        <taxon>Sarcoptoidea</taxon>
        <taxon>Sarcoptidae</taxon>
        <taxon>Sarcoptinae</taxon>
        <taxon>Sarcoptes</taxon>
    </lineage>
</organism>
<accession>A0A132AI19</accession>
<name>A0A132AI19_SARSC</name>
<evidence type="ECO:0000313" key="1">
    <source>
        <dbReference type="EMBL" id="KPM10205.1"/>
    </source>
</evidence>
<comment type="caution">
    <text evidence="1">The sequence shown here is derived from an EMBL/GenBank/DDBJ whole genome shotgun (WGS) entry which is preliminary data.</text>
</comment>
<dbReference type="AlphaFoldDB" id="A0A132AI19"/>
<proteinExistence type="predicted"/>
<gene>
    <name evidence="1" type="ORF">QR98_0087550</name>
</gene>
<reference evidence="1 2" key="1">
    <citation type="journal article" date="2015" name="Parasit. Vectors">
        <title>Draft genome of the scabies mite.</title>
        <authorList>
            <person name="Rider S.D.Jr."/>
            <person name="Morgan M.S."/>
            <person name="Arlian L.G."/>
        </authorList>
    </citation>
    <scope>NUCLEOTIDE SEQUENCE [LARGE SCALE GENOMIC DNA]</scope>
    <source>
        <strain evidence="1">Arlian Lab</strain>
    </source>
</reference>
<dbReference type="EMBL" id="JXLN01014719">
    <property type="protein sequence ID" value="KPM10205.1"/>
    <property type="molecule type" value="Genomic_DNA"/>
</dbReference>
<sequence length="244" mass="28979">MIPFYLEKLKSNVQLVGQNNLYGKELILMIQNDSVLNALKLDPDSFTIQSSIFFDLKLISPCYQFRLLTGAIGSKRIWIMIHCSSNEFFIAEYQRRIHLEWDLFSLYQTIASPMLSTIFFDSYVNFLIDYHIYMFLIDGGTKMIDFNNCVQIEIGDYFNCPRSKPQAHQAIIDNRDDWYKQHLEQDRSDFERKFSSDCVRFEMMNRSDRLRIDEEEYSNEPSIIFEKLSVIFDYMPDAFIDVDK</sequence>
<dbReference type="Proteomes" id="UP000616769">
    <property type="component" value="Unassembled WGS sequence"/>
</dbReference>